<dbReference type="Proteomes" id="UP000699865">
    <property type="component" value="Unassembled WGS sequence"/>
</dbReference>
<organism evidence="1 2">
    <name type="scientific">Rahnella perminowiae</name>
    <dbReference type="NCBI Taxonomy" id="2816244"/>
    <lineage>
        <taxon>Bacteria</taxon>
        <taxon>Pseudomonadati</taxon>
        <taxon>Pseudomonadota</taxon>
        <taxon>Gammaproteobacteria</taxon>
        <taxon>Enterobacterales</taxon>
        <taxon>Yersiniaceae</taxon>
        <taxon>Rahnella</taxon>
    </lineage>
</organism>
<gene>
    <name evidence="1" type="ORF">J1786_08735</name>
</gene>
<proteinExistence type="predicted"/>
<protein>
    <submittedName>
        <fullName evidence="1">Uncharacterized protein</fullName>
    </submittedName>
</protein>
<keyword evidence="2" id="KW-1185">Reference proteome</keyword>
<dbReference type="EMBL" id="JAFMOU010000065">
    <property type="protein sequence ID" value="MBU9834897.1"/>
    <property type="molecule type" value="Genomic_DNA"/>
</dbReference>
<evidence type="ECO:0000313" key="2">
    <source>
        <dbReference type="Proteomes" id="UP000699865"/>
    </source>
</evidence>
<comment type="caution">
    <text evidence="1">The sequence shown here is derived from an EMBL/GenBank/DDBJ whole genome shotgun (WGS) entry which is preliminary data.</text>
</comment>
<accession>A0ABS6KZ72</accession>
<name>A0ABS6KZ72_9GAMM</name>
<evidence type="ECO:0000313" key="1">
    <source>
        <dbReference type="EMBL" id="MBU9834897.1"/>
    </source>
</evidence>
<dbReference type="RefSeq" id="WP_217138164.1">
    <property type="nucleotide sequence ID" value="NZ_JAFMOU010000065.1"/>
</dbReference>
<sequence length="130" mass="14855">MITCHNANVIPDSYLLTDSCRLLANALVNPKNKDSQYPLSLIMKNQLASLERALLQPVPENWKDLNKPANDDLFDFAELESDELCDQCIALNFALLTLHDEKIKDILAFILWERIEKLRWSLNAPCEVSV</sequence>
<reference evidence="1 2" key="1">
    <citation type="submission" date="2021-03" db="EMBL/GenBank/DDBJ databases">
        <title>Five novel Rahnella species.</title>
        <authorList>
            <person name="Brady C."/>
            <person name="Asselin J."/>
            <person name="Beer S."/>
            <person name="Bruberg M.B."/>
            <person name="Crampton B."/>
            <person name="Venter S."/>
            <person name="Arnold D."/>
            <person name="Denman S."/>
        </authorList>
    </citation>
    <scope>NUCLEOTIDE SEQUENCE [LARGE SCALE GENOMIC DNA]</scope>
    <source>
        <strain evidence="1 2">L72c</strain>
    </source>
</reference>